<feature type="region of interest" description="Disordered" evidence="1">
    <location>
        <begin position="201"/>
        <end position="225"/>
    </location>
</feature>
<evidence type="ECO:0000313" key="3">
    <source>
        <dbReference type="Proteomes" id="UP000541444"/>
    </source>
</evidence>
<dbReference type="OrthoDB" id="547043at2759"/>
<feature type="compositionally biased region" description="Polar residues" evidence="1">
    <location>
        <begin position="201"/>
        <end position="211"/>
    </location>
</feature>
<dbReference type="PANTHER" id="PTHR35476:SF2">
    <property type="entry name" value="MUCIN-LIKE PROTEIN"/>
    <property type="match status" value="1"/>
</dbReference>
<dbReference type="EMBL" id="JACGCM010002375">
    <property type="protein sequence ID" value="KAF6140429.1"/>
    <property type="molecule type" value="Genomic_DNA"/>
</dbReference>
<accession>A0A7J7LCZ7</accession>
<proteinExistence type="predicted"/>
<feature type="compositionally biased region" description="Polar residues" evidence="1">
    <location>
        <begin position="78"/>
        <end position="87"/>
    </location>
</feature>
<reference evidence="2 3" key="1">
    <citation type="journal article" date="2020" name="IScience">
        <title>Genome Sequencing of the Endangered Kingdonia uniflora (Circaeasteraceae, Ranunculales) Reveals Potential Mechanisms of Evolutionary Specialization.</title>
        <authorList>
            <person name="Sun Y."/>
            <person name="Deng T."/>
            <person name="Zhang A."/>
            <person name="Moore M.J."/>
            <person name="Landis J.B."/>
            <person name="Lin N."/>
            <person name="Zhang H."/>
            <person name="Zhang X."/>
            <person name="Huang J."/>
            <person name="Zhang X."/>
            <person name="Sun H."/>
            <person name="Wang H."/>
        </authorList>
    </citation>
    <scope>NUCLEOTIDE SEQUENCE [LARGE SCALE GENOMIC DNA]</scope>
    <source>
        <strain evidence="2">TB1705</strain>
        <tissue evidence="2">Leaf</tissue>
    </source>
</reference>
<evidence type="ECO:0000313" key="2">
    <source>
        <dbReference type="EMBL" id="KAF6140429.1"/>
    </source>
</evidence>
<comment type="caution">
    <text evidence="2">The sequence shown here is derived from an EMBL/GenBank/DDBJ whole genome shotgun (WGS) entry which is preliminary data.</text>
</comment>
<name>A0A7J7LCZ7_9MAGN</name>
<evidence type="ECO:0000256" key="1">
    <source>
        <dbReference type="SAM" id="MobiDB-lite"/>
    </source>
</evidence>
<sequence>MESLKRFFTSTSQRHHFSSKTPTSLLIIRTISTTEPSLSSSKNNKNLDGEESWNDAWESAWLPQDLSPQTRAPWETDVNFSSTTPEQPSADIDPETKAFVADMADNWDERRGRTLKRETQEQQSQLQKKTQERDGSSSSLMNVENMKKDYRLKKQRIHAGLWMKEIEKMEEAKLGGGGGADDIDRLLDSCSEIFDSVNNDMNNSKAPTSSKFKSKPDGWETTSKAQDGNVWETSQREEDILLQEFERRIAFSKFQPDFFFVSPRVPHSVMDTKVRLEHLSMKKIELRHLRSLFFLQASAQEHHRYDYWLPFFLTFDHDIGVKHWPVHPISSSAWQYRDRGIIETDVAQNDWDIGNSERK</sequence>
<dbReference type="PANTHER" id="PTHR35476">
    <property type="entry name" value="MUCIN-LIKE PROTEIN"/>
    <property type="match status" value="1"/>
</dbReference>
<gene>
    <name evidence="2" type="ORF">GIB67_030510</name>
</gene>
<feature type="region of interest" description="Disordered" evidence="1">
    <location>
        <begin position="113"/>
        <end position="145"/>
    </location>
</feature>
<dbReference type="AlphaFoldDB" id="A0A7J7LCZ7"/>
<dbReference type="Proteomes" id="UP000541444">
    <property type="component" value="Unassembled WGS sequence"/>
</dbReference>
<dbReference type="InterPro" id="IPR052851">
    <property type="entry name" value="GCD1_mitochondrial"/>
</dbReference>
<organism evidence="2 3">
    <name type="scientific">Kingdonia uniflora</name>
    <dbReference type="NCBI Taxonomy" id="39325"/>
    <lineage>
        <taxon>Eukaryota</taxon>
        <taxon>Viridiplantae</taxon>
        <taxon>Streptophyta</taxon>
        <taxon>Embryophyta</taxon>
        <taxon>Tracheophyta</taxon>
        <taxon>Spermatophyta</taxon>
        <taxon>Magnoliopsida</taxon>
        <taxon>Ranunculales</taxon>
        <taxon>Circaeasteraceae</taxon>
        <taxon>Kingdonia</taxon>
    </lineage>
</organism>
<feature type="region of interest" description="Disordered" evidence="1">
    <location>
        <begin position="68"/>
        <end position="96"/>
    </location>
</feature>
<protein>
    <submittedName>
        <fullName evidence="2">Uncharacterized protein</fullName>
    </submittedName>
</protein>
<keyword evidence="3" id="KW-1185">Reference proteome</keyword>